<feature type="domain" description="FAD/NAD(P)-binding" evidence="8">
    <location>
        <begin position="5"/>
        <end position="318"/>
    </location>
</feature>
<feature type="domain" description="Pyridine nucleotide-disulphide oxidoreductase dimerisation" evidence="7">
    <location>
        <begin position="339"/>
        <end position="448"/>
    </location>
</feature>
<dbReference type="Gene3D" id="3.30.390.30">
    <property type="match status" value="1"/>
</dbReference>
<keyword evidence="2" id="KW-0285">Flavoprotein</keyword>
<dbReference type="Pfam" id="PF07992">
    <property type="entry name" value="Pyr_redox_2"/>
    <property type="match status" value="1"/>
</dbReference>
<keyword evidence="5" id="KW-0547">Nucleotide-binding</keyword>
<dbReference type="EMBL" id="NVUU01000031">
    <property type="protein sequence ID" value="PCI94897.1"/>
    <property type="molecule type" value="Genomic_DNA"/>
</dbReference>
<dbReference type="PIRSF" id="PIRSF000350">
    <property type="entry name" value="Mercury_reductase_MerA"/>
    <property type="match status" value="1"/>
</dbReference>
<evidence type="ECO:0000256" key="2">
    <source>
        <dbReference type="ARBA" id="ARBA00022630"/>
    </source>
</evidence>
<feature type="binding site" evidence="5">
    <location>
        <begin position="137"/>
        <end position="139"/>
    </location>
    <ligand>
        <name>FAD</name>
        <dbReference type="ChEBI" id="CHEBI:57692"/>
    </ligand>
</feature>
<dbReference type="GO" id="GO:0003955">
    <property type="term" value="F:NAD(P)H dehydrogenase (quinone) activity"/>
    <property type="evidence" value="ECO:0007669"/>
    <property type="project" value="TreeGrafter"/>
</dbReference>
<dbReference type="GO" id="GO:0050660">
    <property type="term" value="F:flavin adenine dinucleotide binding"/>
    <property type="evidence" value="ECO:0007669"/>
    <property type="project" value="TreeGrafter"/>
</dbReference>
<organism evidence="9 10">
    <name type="scientific">Aerophobetes bacterium</name>
    <dbReference type="NCBI Taxonomy" id="2030807"/>
    <lineage>
        <taxon>Bacteria</taxon>
        <taxon>Candidatus Aerophobota</taxon>
    </lineage>
</organism>
<dbReference type="InterPro" id="IPR036188">
    <property type="entry name" value="FAD/NAD-bd_sf"/>
</dbReference>
<evidence type="ECO:0000259" key="7">
    <source>
        <dbReference type="Pfam" id="PF02852"/>
    </source>
</evidence>
<dbReference type="Proteomes" id="UP000217838">
    <property type="component" value="Unassembled WGS sequence"/>
</dbReference>
<evidence type="ECO:0000256" key="4">
    <source>
        <dbReference type="ARBA" id="ARBA00023002"/>
    </source>
</evidence>
<dbReference type="Pfam" id="PF02852">
    <property type="entry name" value="Pyr_redox_dim"/>
    <property type="match status" value="1"/>
</dbReference>
<dbReference type="SUPFAM" id="SSF55424">
    <property type="entry name" value="FAD/NAD-linked reductases, dimerisation (C-terminal) domain"/>
    <property type="match status" value="1"/>
</dbReference>
<feature type="binding site" evidence="5">
    <location>
        <position position="49"/>
    </location>
    <ligand>
        <name>FAD</name>
        <dbReference type="ChEBI" id="CHEBI:57692"/>
    </ligand>
</feature>
<comment type="similarity">
    <text evidence="1">Belongs to the class-I pyridine nucleotide-disulfide oxidoreductase family.</text>
</comment>
<accession>A0A2A4YKN7</accession>
<dbReference type="Gene3D" id="3.50.50.60">
    <property type="entry name" value="FAD/NAD(P)-binding domain"/>
    <property type="match status" value="2"/>
</dbReference>
<evidence type="ECO:0000256" key="6">
    <source>
        <dbReference type="PIRSR" id="PIRSR000350-4"/>
    </source>
</evidence>
<evidence type="ECO:0000256" key="5">
    <source>
        <dbReference type="PIRSR" id="PIRSR000350-3"/>
    </source>
</evidence>
<keyword evidence="4" id="KW-0560">Oxidoreductase</keyword>
<feature type="binding site" evidence="5">
    <location>
        <begin position="174"/>
        <end position="181"/>
    </location>
    <ligand>
        <name>NAD(+)</name>
        <dbReference type="ChEBI" id="CHEBI:57540"/>
    </ligand>
</feature>
<dbReference type="PRINTS" id="PR00368">
    <property type="entry name" value="FADPNR"/>
</dbReference>
<keyword evidence="3 5" id="KW-0274">FAD</keyword>
<proteinExistence type="inferred from homology"/>
<evidence type="ECO:0000313" key="10">
    <source>
        <dbReference type="Proteomes" id="UP000217838"/>
    </source>
</evidence>
<evidence type="ECO:0000313" key="9">
    <source>
        <dbReference type="EMBL" id="PCI94897.1"/>
    </source>
</evidence>
<feature type="disulfide bond" description="Redox-active" evidence="6">
    <location>
        <begin position="40"/>
        <end position="45"/>
    </location>
</feature>
<dbReference type="InterPro" id="IPR016156">
    <property type="entry name" value="FAD/NAD-linked_Rdtase_dimer_sf"/>
</dbReference>
<comment type="cofactor">
    <cofactor evidence="5">
        <name>FAD</name>
        <dbReference type="ChEBI" id="CHEBI:57692"/>
    </cofactor>
    <text evidence="5">Binds 1 FAD per subunit.</text>
</comment>
<dbReference type="InterPro" id="IPR023753">
    <property type="entry name" value="FAD/NAD-binding_dom"/>
</dbReference>
<keyword evidence="5" id="KW-0520">NAD</keyword>
<feature type="binding site" evidence="5">
    <location>
        <position position="303"/>
    </location>
    <ligand>
        <name>FAD</name>
        <dbReference type="ChEBI" id="CHEBI:57692"/>
    </ligand>
</feature>
<reference evidence="10" key="1">
    <citation type="submission" date="2017-08" db="EMBL/GenBank/DDBJ databases">
        <title>A dynamic microbial community with high functional redundancy inhabits the cold, oxic subseafloor aquifer.</title>
        <authorList>
            <person name="Tully B.J."/>
            <person name="Wheat C.G."/>
            <person name="Glazer B.T."/>
            <person name="Huber J.A."/>
        </authorList>
    </citation>
    <scope>NUCLEOTIDE SEQUENCE [LARGE SCALE GENOMIC DNA]</scope>
</reference>
<dbReference type="InterPro" id="IPR004099">
    <property type="entry name" value="Pyr_nucl-diS_OxRdtase_dimer"/>
</dbReference>
<comment type="caution">
    <text evidence="9">The sequence shown here is derived from an EMBL/GenBank/DDBJ whole genome shotgun (WGS) entry which is preliminary data.</text>
</comment>
<gene>
    <name evidence="9" type="ORF">COB11_03260</name>
</gene>
<evidence type="ECO:0000259" key="8">
    <source>
        <dbReference type="Pfam" id="PF07992"/>
    </source>
</evidence>
<evidence type="ECO:0000256" key="1">
    <source>
        <dbReference type="ARBA" id="ARBA00007532"/>
    </source>
</evidence>
<dbReference type="SUPFAM" id="SSF51905">
    <property type="entry name" value="FAD/NAD(P)-binding domain"/>
    <property type="match status" value="1"/>
</dbReference>
<protein>
    <submittedName>
        <fullName evidence="9">Mercuric reductase</fullName>
    </submittedName>
</protein>
<sequence>MKYYTIVIGSGAAGLVVAMGLAKANKKVLLIEKGHFGGDCTNYGCIPSKSLIASANAAHTLKKADSFGLKIEGSLDTSGVFSRVQGIIERIRSHEDEKALTNLGIDVCIGEAKFKDAKTIEVDGKGSFTANYILIATGSKANIPNISGLQNTPFLTNETIFSLKNVPASMTFLGGGPIGCELAMAFARLGTKVSLIHKKKGLLDKECEEAQKTLEEVFIKEGIDLHLNSSIKEVTHSTEGFSIKISSSEESQIASKELMISIGRSPNIHELNLKNADIKYKDSGIIVDAYGRTNIKHIFAAGDAIGPPFFTHFAENQARAILTTLLLPFSKKRSSQYLPRVTFTDPEVASFGMSYKDALNSYREKSIAVYRVKLKGIDRAVTNGTETGFVEIVTKRLSSKILGATIVAKGAGEMVQELLVASYTKTPLRKLASIIHPYPTMSLAIRKAADLWLTETLIPFIKNPFKFL</sequence>
<evidence type="ECO:0000256" key="3">
    <source>
        <dbReference type="ARBA" id="ARBA00022827"/>
    </source>
</evidence>
<dbReference type="FunFam" id="3.30.390.30:FF:000001">
    <property type="entry name" value="Dihydrolipoyl dehydrogenase"/>
    <property type="match status" value="1"/>
</dbReference>
<dbReference type="PANTHER" id="PTHR43014:SF2">
    <property type="entry name" value="MERCURIC REDUCTASE"/>
    <property type="match status" value="1"/>
</dbReference>
<dbReference type="PRINTS" id="PR00411">
    <property type="entry name" value="PNDRDTASEI"/>
</dbReference>
<name>A0A2A4YKN7_UNCAE</name>
<dbReference type="PANTHER" id="PTHR43014">
    <property type="entry name" value="MERCURIC REDUCTASE"/>
    <property type="match status" value="1"/>
</dbReference>
<feature type="binding site" evidence="5">
    <location>
        <position position="263"/>
    </location>
    <ligand>
        <name>NAD(+)</name>
        <dbReference type="ChEBI" id="CHEBI:57540"/>
    </ligand>
</feature>
<dbReference type="InterPro" id="IPR001100">
    <property type="entry name" value="Pyr_nuc-diS_OxRdtase"/>
</dbReference>
<dbReference type="AlphaFoldDB" id="A0A2A4YKN7"/>